<dbReference type="Proteomes" id="UP000019678">
    <property type="component" value="Unassembled WGS sequence"/>
</dbReference>
<comment type="caution">
    <text evidence="2">The sequence shown here is derived from an EMBL/GenBank/DDBJ whole genome shotgun (WGS) entry which is preliminary data.</text>
</comment>
<gene>
    <name evidence="2" type="ORF">CAP_5797</name>
</gene>
<name>A0A017TGN1_9BACT</name>
<protein>
    <submittedName>
        <fullName evidence="2">Uncharacterized protein</fullName>
    </submittedName>
</protein>
<sequence length="58" mass="6644">MSTERQYPTARQHLEGAERRGGEERLEGLQLREEAAYDGHIRHGDLQSKVVVLQLLLC</sequence>
<dbReference type="EMBL" id="ASRX01000005">
    <property type="protein sequence ID" value="EYF08037.1"/>
    <property type="molecule type" value="Genomic_DNA"/>
</dbReference>
<evidence type="ECO:0000313" key="3">
    <source>
        <dbReference type="Proteomes" id="UP000019678"/>
    </source>
</evidence>
<evidence type="ECO:0000313" key="2">
    <source>
        <dbReference type="EMBL" id="EYF08037.1"/>
    </source>
</evidence>
<feature type="compositionally biased region" description="Basic and acidic residues" evidence="1">
    <location>
        <begin position="12"/>
        <end position="25"/>
    </location>
</feature>
<accession>A0A017TGN1</accession>
<evidence type="ECO:0000256" key="1">
    <source>
        <dbReference type="SAM" id="MobiDB-lite"/>
    </source>
</evidence>
<feature type="region of interest" description="Disordered" evidence="1">
    <location>
        <begin position="1"/>
        <end position="25"/>
    </location>
</feature>
<dbReference type="AlphaFoldDB" id="A0A017TGN1"/>
<reference evidence="2 3" key="1">
    <citation type="submission" date="2013-05" db="EMBL/GenBank/DDBJ databases">
        <title>Genome assembly of Chondromyces apiculatus DSM 436.</title>
        <authorList>
            <person name="Sharma G."/>
            <person name="Khatri I."/>
            <person name="Kaur C."/>
            <person name="Mayilraj S."/>
            <person name="Subramanian S."/>
        </authorList>
    </citation>
    <scope>NUCLEOTIDE SEQUENCE [LARGE SCALE GENOMIC DNA]</scope>
    <source>
        <strain evidence="2 3">DSM 436</strain>
    </source>
</reference>
<proteinExistence type="predicted"/>
<keyword evidence="3" id="KW-1185">Reference proteome</keyword>
<organism evidence="2 3">
    <name type="scientific">Chondromyces apiculatus DSM 436</name>
    <dbReference type="NCBI Taxonomy" id="1192034"/>
    <lineage>
        <taxon>Bacteria</taxon>
        <taxon>Pseudomonadati</taxon>
        <taxon>Myxococcota</taxon>
        <taxon>Polyangia</taxon>
        <taxon>Polyangiales</taxon>
        <taxon>Polyangiaceae</taxon>
        <taxon>Chondromyces</taxon>
    </lineage>
</organism>